<accession>A0A409WES4</accession>
<gene>
    <name evidence="2" type="ORF">CVT25_014829</name>
</gene>
<evidence type="ECO:0000313" key="3">
    <source>
        <dbReference type="Proteomes" id="UP000283269"/>
    </source>
</evidence>
<organism evidence="2 3">
    <name type="scientific">Psilocybe cyanescens</name>
    <dbReference type="NCBI Taxonomy" id="93625"/>
    <lineage>
        <taxon>Eukaryota</taxon>
        <taxon>Fungi</taxon>
        <taxon>Dikarya</taxon>
        <taxon>Basidiomycota</taxon>
        <taxon>Agaricomycotina</taxon>
        <taxon>Agaricomycetes</taxon>
        <taxon>Agaricomycetidae</taxon>
        <taxon>Agaricales</taxon>
        <taxon>Agaricineae</taxon>
        <taxon>Strophariaceae</taxon>
        <taxon>Psilocybe</taxon>
    </lineage>
</organism>
<dbReference type="Proteomes" id="UP000283269">
    <property type="component" value="Unassembled WGS sequence"/>
</dbReference>
<proteinExistence type="predicted"/>
<name>A0A409WES4_PSICY</name>
<dbReference type="EMBL" id="NHYD01003445">
    <property type="protein sequence ID" value="PPQ77014.1"/>
    <property type="molecule type" value="Genomic_DNA"/>
</dbReference>
<evidence type="ECO:0000313" key="2">
    <source>
        <dbReference type="EMBL" id="PPQ77014.1"/>
    </source>
</evidence>
<comment type="caution">
    <text evidence="2">The sequence shown here is derived from an EMBL/GenBank/DDBJ whole genome shotgun (WGS) entry which is preliminary data.</text>
</comment>
<dbReference type="AlphaFoldDB" id="A0A409WES4"/>
<dbReference type="InParanoid" id="A0A409WES4"/>
<protein>
    <submittedName>
        <fullName evidence="2">Uncharacterized protein</fullName>
    </submittedName>
</protein>
<sequence>MINDCVNQEVTVTTAHVSVTPPAAQLEPDIQSFELDLNLLERLSLVFTDSRLRRHSRVVLSWQEVTSQEKKNDEPESPIPAVQLNRCGKRLEKPQQQQQTKTGPSNYKSYLAAGLAIKAMTGAHAPFNDNSAWVDDPTNHKVYMIAGIRFLDDDLKPTSDFFCYDTVTMDWEDLTSTMASISLPSSNITGFSSIVSVPIKRKPSRPRKDDPTKGHTLSRTPSHVTDLQIFPLFSAILSIAICAWVAQPSTPGGLRDFEQQEADEVSYGLDIWQFVFSPVDKCEQLNCMKVSQLDHDFQGFTVDGGRMHLLGYDHKKCLCGPEEILGTLISIYPTSVS</sequence>
<feature type="region of interest" description="Disordered" evidence="1">
    <location>
        <begin position="200"/>
        <end position="220"/>
    </location>
</feature>
<keyword evidence="3" id="KW-1185">Reference proteome</keyword>
<evidence type="ECO:0000256" key="1">
    <source>
        <dbReference type="SAM" id="MobiDB-lite"/>
    </source>
</evidence>
<reference evidence="2 3" key="1">
    <citation type="journal article" date="2018" name="Evol. Lett.">
        <title>Horizontal gene cluster transfer increased hallucinogenic mushroom diversity.</title>
        <authorList>
            <person name="Reynolds H.T."/>
            <person name="Vijayakumar V."/>
            <person name="Gluck-Thaler E."/>
            <person name="Korotkin H.B."/>
            <person name="Matheny P.B."/>
            <person name="Slot J.C."/>
        </authorList>
    </citation>
    <scope>NUCLEOTIDE SEQUENCE [LARGE SCALE GENOMIC DNA]</scope>
    <source>
        <strain evidence="2 3">2631</strain>
    </source>
</reference>
<dbReference type="OrthoDB" id="3228507at2759"/>